<organism evidence="2 3">
    <name type="scientific">Halomonas campaniensis</name>
    <dbReference type="NCBI Taxonomy" id="213554"/>
    <lineage>
        <taxon>Bacteria</taxon>
        <taxon>Pseudomonadati</taxon>
        <taxon>Pseudomonadota</taxon>
        <taxon>Gammaproteobacteria</taxon>
        <taxon>Oceanospirillales</taxon>
        <taxon>Halomonadaceae</taxon>
        <taxon>Halomonas</taxon>
    </lineage>
</organism>
<protein>
    <recommendedName>
        <fullName evidence="1">Retropepsin-like aspartic endopeptidase domain-containing protein</fullName>
    </recommendedName>
</protein>
<dbReference type="Gene3D" id="2.40.70.10">
    <property type="entry name" value="Acid Proteases"/>
    <property type="match status" value="1"/>
</dbReference>
<accession>A0A7W5K4H3</accession>
<dbReference type="InterPro" id="IPR021109">
    <property type="entry name" value="Peptidase_aspartic_dom_sf"/>
</dbReference>
<gene>
    <name evidence="2" type="ORF">BDK63_002685</name>
</gene>
<sequence length="147" mass="16898">MTMKELPYTPKAVIGRREMIVLPEMHLTLCAKADTGARTSALHAEDIESFEEDGQLWVSFTTRSGGPDTPPHVFRMHLHDRRKVRSSNGQEEWRYVIRTLLRLGDLEYPVELTLTDRRDMRHPMLLGRRALRRLLVAPGAAFLHGEP</sequence>
<dbReference type="PANTHER" id="PTHR38037:SF2">
    <property type="entry name" value="ATP-DEPENDENT ZINC PROTEASE DOMAIN-CONTAINING PROTEIN-RELATED"/>
    <property type="match status" value="1"/>
</dbReference>
<keyword evidence="3" id="KW-1185">Reference proteome</keyword>
<evidence type="ECO:0000313" key="3">
    <source>
        <dbReference type="Proteomes" id="UP000553442"/>
    </source>
</evidence>
<evidence type="ECO:0000313" key="2">
    <source>
        <dbReference type="EMBL" id="MBB3331801.1"/>
    </source>
</evidence>
<dbReference type="PANTHER" id="PTHR38037">
    <property type="entry name" value="ZN_PROTEASE DOMAIN-CONTAINING PROTEIN"/>
    <property type="match status" value="1"/>
</dbReference>
<reference evidence="2 3" key="1">
    <citation type="submission" date="2020-08" db="EMBL/GenBank/DDBJ databases">
        <title>Genomic Encyclopedia of Archaeal and Bacterial Type Strains, Phase II (KMG-II): from individual species to whole genera.</title>
        <authorList>
            <person name="Goeker M."/>
        </authorList>
    </citation>
    <scope>NUCLEOTIDE SEQUENCE [LARGE SCALE GENOMIC DNA]</scope>
    <source>
        <strain evidence="2 3">5AG</strain>
    </source>
</reference>
<dbReference type="SUPFAM" id="SSF50630">
    <property type="entry name" value="Acid proteases"/>
    <property type="match status" value="1"/>
</dbReference>
<proteinExistence type="predicted"/>
<evidence type="ECO:0000259" key="1">
    <source>
        <dbReference type="Pfam" id="PF05618"/>
    </source>
</evidence>
<feature type="domain" description="Retropepsin-like aspartic endopeptidase" evidence="1">
    <location>
        <begin position="13"/>
        <end position="141"/>
    </location>
</feature>
<comment type="caution">
    <text evidence="2">The sequence shown here is derived from an EMBL/GenBank/DDBJ whole genome shotgun (WGS) entry which is preliminary data.</text>
</comment>
<dbReference type="EMBL" id="JACHZF010000019">
    <property type="protein sequence ID" value="MBB3331801.1"/>
    <property type="molecule type" value="Genomic_DNA"/>
</dbReference>
<dbReference type="Pfam" id="PF05618">
    <property type="entry name" value="Zn_protease"/>
    <property type="match status" value="1"/>
</dbReference>
<dbReference type="AlphaFoldDB" id="A0A7W5K4H3"/>
<dbReference type="InterPro" id="IPR008503">
    <property type="entry name" value="Asp_endopeptidase"/>
</dbReference>
<name>A0A7W5K4H3_9GAMM</name>
<dbReference type="Proteomes" id="UP000553442">
    <property type="component" value="Unassembled WGS sequence"/>
</dbReference>